<evidence type="ECO:0000256" key="5">
    <source>
        <dbReference type="ARBA" id="ARBA00013195"/>
    </source>
</evidence>
<keyword evidence="9 19" id="KW-0997">Cell inner membrane</keyword>
<dbReference type="PATRIC" id="fig|989403.3.peg.3311"/>
<dbReference type="STRING" id="989403.SAMN05421798_10859"/>
<feature type="transmembrane region" description="Helical" evidence="20">
    <location>
        <begin position="97"/>
        <end position="116"/>
    </location>
</feature>
<dbReference type="GO" id="GO:0005886">
    <property type="term" value="C:plasma membrane"/>
    <property type="evidence" value="ECO:0007669"/>
    <property type="project" value="UniProtKB-SubCell"/>
</dbReference>
<feature type="transmembrane region" description="Helical" evidence="20">
    <location>
        <begin position="68"/>
        <end position="91"/>
    </location>
</feature>
<evidence type="ECO:0000256" key="1">
    <source>
        <dbReference type="ARBA" id="ARBA00000958"/>
    </source>
</evidence>
<reference evidence="21 22" key="1">
    <citation type="journal article" date="2016" name="Front. Microbiol.">
        <title>Comparative Genomic Analysis Reveals a Diverse Repertoire of Genes Involved in Prokaryote-Eukaryote Interactions within the Pseudovibrio Genus.</title>
        <authorList>
            <person name="Romano S."/>
            <person name="Fernandez-Guerra A."/>
            <person name="Reen F.J."/>
            <person name="Glockner F.O."/>
            <person name="Crowley S.P."/>
            <person name="O'Sullivan O."/>
            <person name="Cotter P.D."/>
            <person name="Adams C."/>
            <person name="Dobson A.D."/>
            <person name="O'Gara F."/>
        </authorList>
    </citation>
    <scope>NUCLEOTIDE SEQUENCE [LARGE SCALE GENOMIC DNA]</scope>
    <source>
        <strain evidence="21 22">Ad2</strain>
    </source>
</reference>
<evidence type="ECO:0000256" key="3">
    <source>
        <dbReference type="ARBA" id="ARBA00004429"/>
    </source>
</evidence>
<comment type="similarity">
    <text evidence="4 19">Belongs to the CDP-alcohol phosphatidyltransferase class-I family.</text>
</comment>
<dbReference type="Gene3D" id="1.20.120.1760">
    <property type="match status" value="1"/>
</dbReference>
<evidence type="ECO:0000256" key="8">
    <source>
        <dbReference type="ARBA" id="ARBA00022516"/>
    </source>
</evidence>
<keyword evidence="10 19" id="KW-0808">Transferase</keyword>
<feature type="transmembrane region" description="Helical" evidence="20">
    <location>
        <begin position="151"/>
        <end position="169"/>
    </location>
</feature>
<keyword evidence="16 19" id="KW-0464">Manganese</keyword>
<evidence type="ECO:0000256" key="16">
    <source>
        <dbReference type="ARBA" id="ARBA00023211"/>
    </source>
</evidence>
<keyword evidence="11 20" id="KW-0812">Transmembrane</keyword>
<sequence>MTGQTHSRLFLIHVLTALGAPIALLALVAGANGDLPMMFFWLWVALVVDGLDGPLARKCDIQNRLPRWSGVILDLVIDYATYVFLPAFALYQSGLLSEFWGLLSGSIIVFTGAIYFADNNMKTESGGFLGFPGVWNMLIVVLVALQCSPLVIIGMVALCSVLTFLPVEFVHPVRTAKWRPLTLSILTVWSAALAMALYQDFVIDAWLYALITATSLYLFCVGAAHQVFRKI</sequence>
<comment type="cofactor">
    <cofactor evidence="2 19">
        <name>Mn(2+)</name>
        <dbReference type="ChEBI" id="CHEBI:29035"/>
    </cofactor>
</comment>
<evidence type="ECO:0000256" key="10">
    <source>
        <dbReference type="ARBA" id="ARBA00022679"/>
    </source>
</evidence>
<dbReference type="InterPro" id="IPR026027">
    <property type="entry name" value="PcS"/>
</dbReference>
<evidence type="ECO:0000256" key="2">
    <source>
        <dbReference type="ARBA" id="ARBA00001936"/>
    </source>
</evidence>
<keyword evidence="22" id="KW-1185">Reference proteome</keyword>
<evidence type="ECO:0000256" key="17">
    <source>
        <dbReference type="ARBA" id="ARBA00023264"/>
    </source>
</evidence>
<evidence type="ECO:0000256" key="6">
    <source>
        <dbReference type="ARBA" id="ARBA00015623"/>
    </source>
</evidence>
<feature type="transmembrane region" description="Helical" evidence="20">
    <location>
        <begin position="205"/>
        <end position="228"/>
    </location>
</feature>
<evidence type="ECO:0000256" key="18">
    <source>
        <dbReference type="ARBA" id="ARBA00033321"/>
    </source>
</evidence>
<evidence type="ECO:0000256" key="12">
    <source>
        <dbReference type="ARBA" id="ARBA00022989"/>
    </source>
</evidence>
<dbReference type="EC" id="2.7.8.24" evidence="5 19"/>
<feature type="transmembrane region" description="Helical" evidence="20">
    <location>
        <begin position="181"/>
        <end position="199"/>
    </location>
</feature>
<evidence type="ECO:0000256" key="15">
    <source>
        <dbReference type="ARBA" id="ARBA00023209"/>
    </source>
</evidence>
<comment type="caution">
    <text evidence="21">The sequence shown here is derived from an EMBL/GenBank/DDBJ whole genome shotgun (WGS) entry which is preliminary data.</text>
</comment>
<dbReference type="InterPro" id="IPR043130">
    <property type="entry name" value="CDP-OH_PTrfase_TM_dom"/>
</dbReference>
<dbReference type="OrthoDB" id="350520at2"/>
<dbReference type="PIRSF" id="PIRSF000851">
    <property type="entry name" value="PcS"/>
    <property type="match status" value="1"/>
</dbReference>
<evidence type="ECO:0000256" key="4">
    <source>
        <dbReference type="ARBA" id="ARBA00010441"/>
    </source>
</evidence>
<gene>
    <name evidence="21" type="primary">pcs</name>
    <name evidence="21" type="ORF">PsAD2_03091</name>
</gene>
<evidence type="ECO:0000256" key="9">
    <source>
        <dbReference type="ARBA" id="ARBA00022519"/>
    </source>
</evidence>
<dbReference type="GO" id="GO:0050520">
    <property type="term" value="F:phosphatidylcholine synthase activity"/>
    <property type="evidence" value="ECO:0007669"/>
    <property type="project" value="UniProtKB-EC"/>
</dbReference>
<comment type="function">
    <text evidence="19">Condenses choline with CDP-diglyceride to produce phosphatidylcholine and CMP.</text>
</comment>
<comment type="catalytic activity">
    <reaction evidence="1 19">
        <text>a CDP-1,2-diacyl-sn-glycerol + choline = a 1,2-diacyl-sn-glycero-3-phosphocholine + CMP + H(+)</text>
        <dbReference type="Rhea" id="RHEA:14597"/>
        <dbReference type="ChEBI" id="CHEBI:15354"/>
        <dbReference type="ChEBI" id="CHEBI:15378"/>
        <dbReference type="ChEBI" id="CHEBI:57643"/>
        <dbReference type="ChEBI" id="CHEBI:58332"/>
        <dbReference type="ChEBI" id="CHEBI:60377"/>
        <dbReference type="EC" id="2.7.8.24"/>
    </reaction>
</comment>
<feature type="transmembrane region" description="Helical" evidence="20">
    <location>
        <begin position="9"/>
        <end position="31"/>
    </location>
</feature>
<evidence type="ECO:0000256" key="11">
    <source>
        <dbReference type="ARBA" id="ARBA00022692"/>
    </source>
</evidence>
<evidence type="ECO:0000313" key="21">
    <source>
        <dbReference type="EMBL" id="KZL17555.1"/>
    </source>
</evidence>
<evidence type="ECO:0000256" key="14">
    <source>
        <dbReference type="ARBA" id="ARBA00023136"/>
    </source>
</evidence>
<evidence type="ECO:0000256" key="13">
    <source>
        <dbReference type="ARBA" id="ARBA00023098"/>
    </source>
</evidence>
<keyword evidence="13 19" id="KW-0443">Lipid metabolism</keyword>
<keyword evidence="8 19" id="KW-0444">Lipid biosynthesis</keyword>
<keyword evidence="17 19" id="KW-1208">Phospholipid metabolism</keyword>
<accession>A0A165XBW3</accession>
<proteinExistence type="inferred from homology"/>
<dbReference type="Proteomes" id="UP000076577">
    <property type="component" value="Unassembled WGS sequence"/>
</dbReference>
<comment type="subcellular location">
    <subcellularLocation>
        <location evidence="3 19">Cell inner membrane</location>
        <topology evidence="3 19">Multi-pass membrane protein</topology>
    </subcellularLocation>
</comment>
<keyword evidence="14 19" id="KW-0472">Membrane</keyword>
<evidence type="ECO:0000313" key="22">
    <source>
        <dbReference type="Proteomes" id="UP000076577"/>
    </source>
</evidence>
<name>A0A165XBW3_9HYPH</name>
<organism evidence="21 22">
    <name type="scientific">Pseudovibrio axinellae</name>
    <dbReference type="NCBI Taxonomy" id="989403"/>
    <lineage>
        <taxon>Bacteria</taxon>
        <taxon>Pseudomonadati</taxon>
        <taxon>Pseudomonadota</taxon>
        <taxon>Alphaproteobacteria</taxon>
        <taxon>Hyphomicrobiales</taxon>
        <taxon>Stappiaceae</taxon>
        <taxon>Pseudovibrio</taxon>
    </lineage>
</organism>
<dbReference type="GO" id="GO:0008654">
    <property type="term" value="P:phospholipid biosynthetic process"/>
    <property type="evidence" value="ECO:0007669"/>
    <property type="project" value="UniProtKB-KW"/>
</dbReference>
<protein>
    <recommendedName>
        <fullName evidence="6 19">Phosphatidylcholine synthase</fullName>
        <shortName evidence="19">PC synthase</shortName>
        <shortName evidence="19">PCS</shortName>
        <ecNumber evidence="5 19">2.7.8.24</ecNumber>
    </recommendedName>
    <alternativeName>
        <fullName evidence="18 19">CDP-diglyceride-choline O-phosphatidyltransferase</fullName>
    </alternativeName>
</protein>
<dbReference type="RefSeq" id="WP_068007678.1">
    <property type="nucleotide sequence ID" value="NZ_FOFM01000008.1"/>
</dbReference>
<evidence type="ECO:0000256" key="20">
    <source>
        <dbReference type="SAM" id="Phobius"/>
    </source>
</evidence>
<dbReference type="AlphaFoldDB" id="A0A165XBW3"/>
<keyword evidence="7 19" id="KW-1003">Cell membrane</keyword>
<evidence type="ECO:0000256" key="7">
    <source>
        <dbReference type="ARBA" id="ARBA00022475"/>
    </source>
</evidence>
<keyword evidence="15 19" id="KW-0594">Phospholipid biosynthesis</keyword>
<feature type="transmembrane region" description="Helical" evidence="20">
    <location>
        <begin position="128"/>
        <end position="145"/>
    </location>
</feature>
<dbReference type="EMBL" id="LMCB01000031">
    <property type="protein sequence ID" value="KZL17555.1"/>
    <property type="molecule type" value="Genomic_DNA"/>
</dbReference>
<feature type="transmembrane region" description="Helical" evidence="20">
    <location>
        <begin position="37"/>
        <end position="56"/>
    </location>
</feature>
<evidence type="ECO:0000256" key="19">
    <source>
        <dbReference type="PIRNR" id="PIRNR000851"/>
    </source>
</evidence>
<keyword evidence="12 20" id="KW-1133">Transmembrane helix</keyword>